<evidence type="ECO:0000259" key="8">
    <source>
        <dbReference type="Pfam" id="PF02108"/>
    </source>
</evidence>
<comment type="function">
    <text evidence="1">Needed for flagellar regrowth and assembly.</text>
</comment>
<dbReference type="PANTHER" id="PTHR34982:SF1">
    <property type="entry name" value="FLAGELLAR ASSEMBLY PROTEIN FLIH"/>
    <property type="match status" value="1"/>
</dbReference>
<feature type="domain" description="Flagellar assembly protein FliH/Type III secretion system HrpE" evidence="8">
    <location>
        <begin position="139"/>
        <end position="264"/>
    </location>
</feature>
<gene>
    <name evidence="9" type="ORF">SAMN02910417_00840</name>
</gene>
<dbReference type="GO" id="GO:0005829">
    <property type="term" value="C:cytosol"/>
    <property type="evidence" value="ECO:0007669"/>
    <property type="project" value="TreeGrafter"/>
</dbReference>
<keyword evidence="6" id="KW-1006">Bacterial flagellum protein export</keyword>
<evidence type="ECO:0000313" key="10">
    <source>
        <dbReference type="Proteomes" id="UP000199228"/>
    </source>
</evidence>
<organism evidence="9 10">
    <name type="scientific">Eubacterium oxidoreducens</name>
    <dbReference type="NCBI Taxonomy" id="1732"/>
    <lineage>
        <taxon>Bacteria</taxon>
        <taxon>Bacillati</taxon>
        <taxon>Bacillota</taxon>
        <taxon>Clostridia</taxon>
        <taxon>Eubacteriales</taxon>
        <taxon>Eubacteriaceae</taxon>
        <taxon>Eubacterium</taxon>
    </lineage>
</organism>
<keyword evidence="5" id="KW-0653">Protein transport</keyword>
<dbReference type="STRING" id="1732.SAMN02910417_00840"/>
<evidence type="ECO:0000256" key="2">
    <source>
        <dbReference type="ARBA" id="ARBA00006602"/>
    </source>
</evidence>
<evidence type="ECO:0000256" key="1">
    <source>
        <dbReference type="ARBA" id="ARBA00003041"/>
    </source>
</evidence>
<dbReference type="AlphaFoldDB" id="A0A1G6AQB3"/>
<keyword evidence="9" id="KW-0282">Flagellum</keyword>
<proteinExistence type="inferred from homology"/>
<name>A0A1G6AQB3_EUBOX</name>
<sequence>MTKSLSNFYPKGSLLPKGVAKRVINSDEIFEQKLKERQEQERRIRMLTEGEDTEESAEFVEGIMAQQLEPEEEPLQPEIDFEELQRQADEIIFNAQNQAEQIIDNAKAQAKEIMDKAVQEGKELGYEDGKNQAIVQMEEEKSRIEAERNAMQQSYQEELEALEPKLLDVILEVVDRVFHIQFSEKKEILLYLIQNTLSNIEGGKEFVIRTAPDNVLFLQAQTEGIQARVGQGASIDFVSDPDMTGMQCVIESSNGIFECGSDVQLENLIADLKSLCS</sequence>
<keyword evidence="9" id="KW-0966">Cell projection</keyword>
<protein>
    <submittedName>
        <fullName evidence="9">Flagellar assembly protein FliH</fullName>
    </submittedName>
</protein>
<comment type="similarity">
    <text evidence="2">Belongs to the FliH family.</text>
</comment>
<evidence type="ECO:0000256" key="7">
    <source>
        <dbReference type="SAM" id="Coils"/>
    </source>
</evidence>
<reference evidence="9 10" key="1">
    <citation type="submission" date="2016-10" db="EMBL/GenBank/DDBJ databases">
        <authorList>
            <person name="de Groot N.N."/>
        </authorList>
    </citation>
    <scope>NUCLEOTIDE SEQUENCE [LARGE SCALE GENOMIC DNA]</scope>
    <source>
        <strain evidence="9 10">DSM 3217</strain>
    </source>
</reference>
<keyword evidence="3" id="KW-0813">Transport</keyword>
<dbReference type="InterPro" id="IPR051472">
    <property type="entry name" value="T3SS_Stator/FliH"/>
</dbReference>
<keyword evidence="10" id="KW-1185">Reference proteome</keyword>
<accession>A0A1G6AQB3</accession>
<feature type="coiled-coil region" evidence="7">
    <location>
        <begin position="96"/>
        <end position="157"/>
    </location>
</feature>
<evidence type="ECO:0000256" key="6">
    <source>
        <dbReference type="ARBA" id="ARBA00023225"/>
    </source>
</evidence>
<dbReference type="Gene3D" id="1.20.5.2950">
    <property type="match status" value="1"/>
</dbReference>
<dbReference type="GO" id="GO:0015031">
    <property type="term" value="P:protein transport"/>
    <property type="evidence" value="ECO:0007669"/>
    <property type="project" value="UniProtKB-KW"/>
</dbReference>
<evidence type="ECO:0000256" key="3">
    <source>
        <dbReference type="ARBA" id="ARBA00022448"/>
    </source>
</evidence>
<keyword evidence="9" id="KW-0969">Cilium</keyword>
<dbReference type="InterPro" id="IPR018035">
    <property type="entry name" value="Flagellar_FliH/T3SS_HrpE"/>
</dbReference>
<evidence type="ECO:0000313" key="9">
    <source>
        <dbReference type="EMBL" id="SDB10545.1"/>
    </source>
</evidence>
<dbReference type="PANTHER" id="PTHR34982">
    <property type="entry name" value="YOP PROTEINS TRANSLOCATION PROTEIN L"/>
    <property type="match status" value="1"/>
</dbReference>
<dbReference type="EMBL" id="FMXR01000006">
    <property type="protein sequence ID" value="SDB10545.1"/>
    <property type="molecule type" value="Genomic_DNA"/>
</dbReference>
<evidence type="ECO:0000256" key="4">
    <source>
        <dbReference type="ARBA" id="ARBA00022795"/>
    </source>
</evidence>
<evidence type="ECO:0000256" key="5">
    <source>
        <dbReference type="ARBA" id="ARBA00022927"/>
    </source>
</evidence>
<keyword evidence="7" id="KW-0175">Coiled coil</keyword>
<dbReference type="Proteomes" id="UP000199228">
    <property type="component" value="Unassembled WGS sequence"/>
</dbReference>
<keyword evidence="4" id="KW-1005">Bacterial flagellum biogenesis</keyword>
<dbReference type="GO" id="GO:0044781">
    <property type="term" value="P:bacterial-type flagellum organization"/>
    <property type="evidence" value="ECO:0007669"/>
    <property type="project" value="UniProtKB-KW"/>
</dbReference>
<dbReference type="Pfam" id="PF02108">
    <property type="entry name" value="FliH"/>
    <property type="match status" value="1"/>
</dbReference>